<dbReference type="RefSeq" id="WP_146483518.1">
    <property type="nucleotide sequence ID" value="NZ_CP042266.1"/>
</dbReference>
<keyword evidence="8" id="KW-1185">Reference proteome</keyword>
<evidence type="ECO:0000256" key="4">
    <source>
        <dbReference type="ARBA" id="ARBA00022729"/>
    </source>
</evidence>
<dbReference type="AlphaFoldDB" id="A0A5B8JJS9"/>
<evidence type="ECO:0000256" key="5">
    <source>
        <dbReference type="SAM" id="SignalP"/>
    </source>
</evidence>
<dbReference type="PANTHER" id="PTHR30024:SF47">
    <property type="entry name" value="TAURINE-BINDING PERIPLASMIC PROTEIN"/>
    <property type="match status" value="1"/>
</dbReference>
<dbReference type="SMART" id="SM00062">
    <property type="entry name" value="PBPb"/>
    <property type="match status" value="1"/>
</dbReference>
<dbReference type="KEGG" id="sqz:FQU76_30505"/>
<feature type="domain" description="Solute-binding protein family 3/N-terminal" evidence="6">
    <location>
        <begin position="46"/>
        <end position="265"/>
    </location>
</feature>
<gene>
    <name evidence="7" type="ORF">FQU76_30505</name>
</gene>
<dbReference type="Gene3D" id="3.40.190.10">
    <property type="entry name" value="Periplasmic binding protein-like II"/>
    <property type="match status" value="2"/>
</dbReference>
<feature type="chain" id="PRO_5022901046" evidence="5">
    <location>
        <begin position="40"/>
        <end position="344"/>
    </location>
</feature>
<dbReference type="GO" id="GO:0042626">
    <property type="term" value="F:ATPase-coupled transmembrane transporter activity"/>
    <property type="evidence" value="ECO:0007669"/>
    <property type="project" value="InterPro"/>
</dbReference>
<evidence type="ECO:0000256" key="3">
    <source>
        <dbReference type="ARBA" id="ARBA00022448"/>
    </source>
</evidence>
<name>A0A5B8JJS9_9ACTN</name>
<dbReference type="EMBL" id="CP042266">
    <property type="protein sequence ID" value="QDY80121.1"/>
    <property type="molecule type" value="Genomic_DNA"/>
</dbReference>
<dbReference type="Pfam" id="PF09084">
    <property type="entry name" value="NMT1"/>
    <property type="match status" value="1"/>
</dbReference>
<dbReference type="GO" id="GO:0042597">
    <property type="term" value="C:periplasmic space"/>
    <property type="evidence" value="ECO:0007669"/>
    <property type="project" value="UniProtKB-SubCell"/>
</dbReference>
<dbReference type="SUPFAM" id="SSF53850">
    <property type="entry name" value="Periplasmic binding protein-like II"/>
    <property type="match status" value="1"/>
</dbReference>
<keyword evidence="4 5" id="KW-0732">Signal</keyword>
<dbReference type="Proteomes" id="UP000320580">
    <property type="component" value="Chromosome"/>
</dbReference>
<evidence type="ECO:0000256" key="2">
    <source>
        <dbReference type="ARBA" id="ARBA00010742"/>
    </source>
</evidence>
<reference evidence="7 8" key="1">
    <citation type="submission" date="2019-07" db="EMBL/GenBank/DDBJ databases">
        <authorList>
            <person name="Zhu P."/>
        </authorList>
    </citation>
    <scope>NUCLEOTIDE SEQUENCE [LARGE SCALE GENOMIC DNA]</scope>
    <source>
        <strain evidence="7 8">SSL-25</strain>
    </source>
</reference>
<dbReference type="NCBIfam" id="TIGR01728">
    <property type="entry name" value="SsuA_fam"/>
    <property type="match status" value="1"/>
</dbReference>
<organism evidence="7 8">
    <name type="scientific">Streptomyces qinzhouensis</name>
    <dbReference type="NCBI Taxonomy" id="2599401"/>
    <lineage>
        <taxon>Bacteria</taxon>
        <taxon>Bacillati</taxon>
        <taxon>Actinomycetota</taxon>
        <taxon>Actinomycetes</taxon>
        <taxon>Kitasatosporales</taxon>
        <taxon>Streptomycetaceae</taxon>
        <taxon>Streptomyces</taxon>
    </lineage>
</organism>
<evidence type="ECO:0000313" key="8">
    <source>
        <dbReference type="Proteomes" id="UP000320580"/>
    </source>
</evidence>
<dbReference type="InterPro" id="IPR010067">
    <property type="entry name" value="ABC_SsuA_sub-bd"/>
</dbReference>
<dbReference type="GO" id="GO:0016020">
    <property type="term" value="C:membrane"/>
    <property type="evidence" value="ECO:0007669"/>
    <property type="project" value="InterPro"/>
</dbReference>
<comment type="subcellular location">
    <subcellularLocation>
        <location evidence="1">Periplasm</location>
    </subcellularLocation>
</comment>
<dbReference type="InterPro" id="IPR001638">
    <property type="entry name" value="Solute-binding_3/MltF_N"/>
</dbReference>
<comment type="similarity">
    <text evidence="2">Belongs to the bacterial solute-binding protein SsuA/TauA family.</text>
</comment>
<evidence type="ECO:0000259" key="6">
    <source>
        <dbReference type="SMART" id="SM00062"/>
    </source>
</evidence>
<sequence length="344" mass="36135">MSPSHPAGTPRPRAAARRTLAAAAVLAVLAGSGCTAASADGDRDRSVDFGYIADYNQAGLLAVARERGLWKEHGIRATYKVFTDGPTQITALGAGDLDFGTIGPGATWLPASGRATVVAVNQLGRADRVVALPGRGIDRIADLKGKRVAVPEGTSGDMILGLALDRAGLSRDDVRIVPMAPATAVAALASRQVDAAALWYPLLATVEKRVPGLVRLAESADFAAEFAFPSSFVAAPGAVDKNRELVEDVVRVLQKANDFRYANPEKTVAITAGFLRLDRDAVAADARNTQPLSTAELVAAGRDGTVARWFTALQGFFVRNGKLDAPVPVEKFYAGDLYTRAAAR</sequence>
<accession>A0A5B8JJS9</accession>
<proteinExistence type="inferred from homology"/>
<protein>
    <submittedName>
        <fullName evidence="7">Aliphatic sulfonate ABC transporter substrate-binding protein</fullName>
    </submittedName>
</protein>
<dbReference type="PANTHER" id="PTHR30024">
    <property type="entry name" value="ALIPHATIC SULFONATES-BINDING PROTEIN-RELATED"/>
    <property type="match status" value="1"/>
</dbReference>
<evidence type="ECO:0000256" key="1">
    <source>
        <dbReference type="ARBA" id="ARBA00004418"/>
    </source>
</evidence>
<dbReference type="OrthoDB" id="7374754at2"/>
<dbReference type="InterPro" id="IPR015168">
    <property type="entry name" value="SsuA/THI5"/>
</dbReference>
<keyword evidence="3" id="KW-0813">Transport</keyword>
<evidence type="ECO:0000313" key="7">
    <source>
        <dbReference type="EMBL" id="QDY80121.1"/>
    </source>
</evidence>
<feature type="signal peptide" evidence="5">
    <location>
        <begin position="1"/>
        <end position="39"/>
    </location>
</feature>